<name>A0ACB8VQN2_9TELE</name>
<proteinExistence type="predicted"/>
<dbReference type="EMBL" id="CM041548">
    <property type="protein sequence ID" value="KAI3357987.1"/>
    <property type="molecule type" value="Genomic_DNA"/>
</dbReference>
<evidence type="ECO:0000313" key="2">
    <source>
        <dbReference type="Proteomes" id="UP000831701"/>
    </source>
</evidence>
<gene>
    <name evidence="1" type="ORF">L3Q82_003013</name>
</gene>
<dbReference type="Proteomes" id="UP000831701">
    <property type="component" value="Chromosome 18"/>
</dbReference>
<accession>A0ACB8VQN2</accession>
<sequence length="350" mass="38102">MYDTMSEEAEEDDGGNDWDDGPEGEEEEEDGPEEDEEEEDGLQGDEEEEDGDEPDKDSIRPLPFEDLPSLSSDTWSCLWDDDSDEDPSPSGFILSRKRNREECEEERDPGKRLRRSCEGGPTEEEDSEEPTPSMSGLRTSTKRSWEGCWGVSAKMPRVAEVCAEGAEEDDQERERTATGGRWSTSCSRTTSVVSGRDLNPFWASMSLWGGEVSACANRPAVWDSCVHIQPEPEAGESATALEDILHHPSAKDTAPQGAQQLQAGSSDISSDEDPGETGPGPSVPAGELFHGNAAVQPGIGVDDAVIYLLHTSLTHLEKAGSTVRIMFFDFSSAFNTIQWVLGPSWGTSCS</sequence>
<organism evidence="1 2">
    <name type="scientific">Scortum barcoo</name>
    <name type="common">barcoo grunter</name>
    <dbReference type="NCBI Taxonomy" id="214431"/>
    <lineage>
        <taxon>Eukaryota</taxon>
        <taxon>Metazoa</taxon>
        <taxon>Chordata</taxon>
        <taxon>Craniata</taxon>
        <taxon>Vertebrata</taxon>
        <taxon>Euteleostomi</taxon>
        <taxon>Actinopterygii</taxon>
        <taxon>Neopterygii</taxon>
        <taxon>Teleostei</taxon>
        <taxon>Neoteleostei</taxon>
        <taxon>Acanthomorphata</taxon>
        <taxon>Eupercaria</taxon>
        <taxon>Centrarchiformes</taxon>
        <taxon>Terapontoidei</taxon>
        <taxon>Terapontidae</taxon>
        <taxon>Scortum</taxon>
    </lineage>
</organism>
<evidence type="ECO:0000313" key="1">
    <source>
        <dbReference type="EMBL" id="KAI3357987.1"/>
    </source>
</evidence>
<reference evidence="1" key="1">
    <citation type="submission" date="2022-04" db="EMBL/GenBank/DDBJ databases">
        <title>Jade perch genome.</title>
        <authorList>
            <person name="Chao B."/>
        </authorList>
    </citation>
    <scope>NUCLEOTIDE SEQUENCE</scope>
    <source>
        <strain evidence="1">CB-2022</strain>
    </source>
</reference>
<keyword evidence="2" id="KW-1185">Reference proteome</keyword>
<protein>
    <submittedName>
        <fullName evidence="1">Uncharacterized protein</fullName>
    </submittedName>
</protein>
<comment type="caution">
    <text evidence="1">The sequence shown here is derived from an EMBL/GenBank/DDBJ whole genome shotgun (WGS) entry which is preliminary data.</text>
</comment>